<dbReference type="EMBL" id="JABBVZ010000066">
    <property type="protein sequence ID" value="NMP23775.1"/>
    <property type="molecule type" value="Genomic_DNA"/>
</dbReference>
<reference evidence="1 2" key="1">
    <citation type="submission" date="2020-04" db="EMBL/GenBank/DDBJ databases">
        <authorList>
            <person name="Zhang R."/>
            <person name="Schippers A."/>
        </authorList>
    </citation>
    <scope>NUCLEOTIDE SEQUENCE [LARGE SCALE GENOMIC DNA]</scope>
    <source>
        <strain evidence="1 2">DSM 109850</strain>
    </source>
</reference>
<organism evidence="1 2">
    <name type="scientific">Sulfobacillus harzensis</name>
    <dbReference type="NCBI Taxonomy" id="2729629"/>
    <lineage>
        <taxon>Bacteria</taxon>
        <taxon>Bacillati</taxon>
        <taxon>Bacillota</taxon>
        <taxon>Clostridia</taxon>
        <taxon>Eubacteriales</taxon>
        <taxon>Clostridiales Family XVII. Incertae Sedis</taxon>
        <taxon>Sulfobacillus</taxon>
    </lineage>
</organism>
<proteinExistence type="predicted"/>
<sequence>ITQNEQWMDELMALGASATPTTVIEWDDQREVIVGFNQAKLTDLLLQDDSQRRVTPETWPLGTARACGGETAALLSDGAAVYFLNVVNHGRLGVAP</sequence>
<evidence type="ECO:0000313" key="1">
    <source>
        <dbReference type="EMBL" id="NMP23775.1"/>
    </source>
</evidence>
<accession>A0A7Y0L7C9</accession>
<dbReference type="Proteomes" id="UP000533476">
    <property type="component" value="Unassembled WGS sequence"/>
</dbReference>
<comment type="caution">
    <text evidence="1">The sequence shown here is derived from an EMBL/GenBank/DDBJ whole genome shotgun (WGS) entry which is preliminary data.</text>
</comment>
<protein>
    <submittedName>
        <fullName evidence="1">Uncharacterized protein</fullName>
    </submittedName>
</protein>
<gene>
    <name evidence="1" type="ORF">HIJ39_15665</name>
</gene>
<name>A0A7Y0L7C9_9FIRM</name>
<evidence type="ECO:0000313" key="2">
    <source>
        <dbReference type="Proteomes" id="UP000533476"/>
    </source>
</evidence>
<feature type="non-terminal residue" evidence="1">
    <location>
        <position position="1"/>
    </location>
</feature>
<keyword evidence="2" id="KW-1185">Reference proteome</keyword>
<dbReference type="AlphaFoldDB" id="A0A7Y0L7C9"/>